<dbReference type="Pfam" id="PF00534">
    <property type="entry name" value="Glycos_transf_1"/>
    <property type="match status" value="1"/>
</dbReference>
<dbReference type="RefSeq" id="WP_248103227.1">
    <property type="nucleotide sequence ID" value="NZ_JAXHPI010000032.1"/>
</dbReference>
<keyword evidence="3" id="KW-0808">Transferase</keyword>
<comment type="caution">
    <text evidence="3">The sequence shown here is derived from an EMBL/GenBank/DDBJ whole genome shotgun (WGS) entry which is preliminary data.</text>
</comment>
<dbReference type="Proteomes" id="UP001284094">
    <property type="component" value="Unassembled WGS sequence"/>
</dbReference>
<dbReference type="PANTHER" id="PTHR12526">
    <property type="entry name" value="GLYCOSYLTRANSFERASE"/>
    <property type="match status" value="1"/>
</dbReference>
<dbReference type="EMBL" id="JAXHPO010000012">
    <property type="protein sequence ID" value="MDY6549981.1"/>
    <property type="molecule type" value="Genomic_DNA"/>
</dbReference>
<dbReference type="EC" id="2.4.-.-" evidence="3"/>
<organism evidence="3 4">
    <name type="scientific">Acinetobacter faecalis</name>
    <dbReference type="NCBI Taxonomy" id="2665161"/>
    <lineage>
        <taxon>Bacteria</taxon>
        <taxon>Pseudomonadati</taxon>
        <taxon>Pseudomonadota</taxon>
        <taxon>Gammaproteobacteria</taxon>
        <taxon>Moraxellales</taxon>
        <taxon>Moraxellaceae</taxon>
        <taxon>Acinetobacter</taxon>
    </lineage>
</organism>
<dbReference type="GO" id="GO:0016757">
    <property type="term" value="F:glycosyltransferase activity"/>
    <property type="evidence" value="ECO:0007669"/>
    <property type="project" value="UniProtKB-KW"/>
</dbReference>
<proteinExistence type="predicted"/>
<gene>
    <name evidence="3" type="ORF">SKM48_04255</name>
</gene>
<evidence type="ECO:0000259" key="2">
    <source>
        <dbReference type="Pfam" id="PF13439"/>
    </source>
</evidence>
<feature type="domain" description="Glycosyl transferase family 1" evidence="1">
    <location>
        <begin position="192"/>
        <end position="341"/>
    </location>
</feature>
<evidence type="ECO:0000313" key="3">
    <source>
        <dbReference type="EMBL" id="MDY6549981.1"/>
    </source>
</evidence>
<dbReference type="CDD" id="cd03811">
    <property type="entry name" value="GT4_GT28_WabH-like"/>
    <property type="match status" value="1"/>
</dbReference>
<keyword evidence="3" id="KW-0328">Glycosyltransferase</keyword>
<dbReference type="InterPro" id="IPR028098">
    <property type="entry name" value="Glyco_trans_4-like_N"/>
</dbReference>
<dbReference type="Pfam" id="PF13439">
    <property type="entry name" value="Glyco_transf_4"/>
    <property type="match status" value="1"/>
</dbReference>
<dbReference type="InterPro" id="IPR001296">
    <property type="entry name" value="Glyco_trans_1"/>
</dbReference>
<accession>A0ABU5GHH8</accession>
<evidence type="ECO:0000313" key="4">
    <source>
        <dbReference type="Proteomes" id="UP001284094"/>
    </source>
</evidence>
<reference evidence="3 4" key="1">
    <citation type="journal article" date="2024" name="Syst. Appl. Microbiol.">
        <title>Evidence for the occurrence of Acinetobacter faecalis in cattle feces and its emended description.</title>
        <authorList>
            <person name="Kyselkova M."/>
            <person name="Xanthopoulou K."/>
            <person name="Shestivska V."/>
            <person name="Spanelova P."/>
            <person name="Maixnerova M."/>
            <person name="Higgins P.G."/>
            <person name="Nemec A."/>
        </authorList>
    </citation>
    <scope>NUCLEOTIDE SEQUENCE [LARGE SCALE GENOMIC DNA]</scope>
    <source>
        <strain evidence="3 4">ANC 7225</strain>
    </source>
</reference>
<keyword evidence="4" id="KW-1185">Reference proteome</keyword>
<protein>
    <submittedName>
        <fullName evidence="3">Glycosyltransferase</fullName>
        <ecNumber evidence="3">2.4.-.-</ecNumber>
    </submittedName>
</protein>
<name>A0ABU5GHH8_9GAMM</name>
<sequence length="376" mass="42386">MLNKVMFFLPTLGGGGAERTVIQLANSFVEQGLNIHLAVCNIHGEKGKLLPEVNPKIQLVNFDCGRVVNALFPLKKRFQTENYDCVVATQTHTNVICAFAKKLAGVKTKMIFREVSTPSKNMKNEGLSKFILKSLVNFTYPMADQVVCVSNGVLDDFREYYAYQKQNLITIYNPVIDDAYFEKLKAPTSHHFFQADNQANTKVVMAVGRLTEAKNFSFLIQSFAKLNQEHPETRLLILGEGELRSELEQLIRDLNLVDVVDLAGFDPNPYAYFKYADLFVLSSNWEGLPGVLIQALASKIKVVSTNCPSGPMEILVNSKFGLLVECNDETAMTSAMKKALFENYVDYSEAEFEQHCSQFHKQNVLQRYLNMMENPS</sequence>
<dbReference type="Gene3D" id="3.40.50.2000">
    <property type="entry name" value="Glycogen Phosphorylase B"/>
    <property type="match status" value="2"/>
</dbReference>
<dbReference type="SUPFAM" id="SSF53756">
    <property type="entry name" value="UDP-Glycosyltransferase/glycogen phosphorylase"/>
    <property type="match status" value="1"/>
</dbReference>
<feature type="domain" description="Glycosyltransferase subfamily 4-like N-terminal" evidence="2">
    <location>
        <begin position="15"/>
        <end position="175"/>
    </location>
</feature>
<evidence type="ECO:0000259" key="1">
    <source>
        <dbReference type="Pfam" id="PF00534"/>
    </source>
</evidence>